<dbReference type="CDD" id="cd05819">
    <property type="entry name" value="NHL"/>
    <property type="match status" value="1"/>
</dbReference>
<evidence type="ECO:0000256" key="3">
    <source>
        <dbReference type="SAM" id="SignalP"/>
    </source>
</evidence>
<evidence type="ECO:0000256" key="1">
    <source>
        <dbReference type="ARBA" id="ARBA00022729"/>
    </source>
</evidence>
<evidence type="ECO:0000313" key="4">
    <source>
        <dbReference type="EMBL" id="CAF1642474.1"/>
    </source>
</evidence>
<dbReference type="Gene3D" id="2.120.10.30">
    <property type="entry name" value="TolB, C-terminal domain"/>
    <property type="match status" value="2"/>
</dbReference>
<dbReference type="SUPFAM" id="SSF101898">
    <property type="entry name" value="NHL repeat"/>
    <property type="match status" value="1"/>
</dbReference>
<sequence>MVGADNIGICAFLWKFCSQLLPCGSSQGCSEPDHVCVQHSRCSNKPLCYPVSMMNDNICPPQLTVMNTTMATIATTTTTVTINNTVIKSKFQQYGTIVAGGHRNGDKLDHISGPHRFFIDENKAITMLDSWKNRVIKWKSNEKQGAIVAGGNGKGNRIDQFDGPSDMFVDENNHSIIIADSANRRVIQWFNNQTQRILFDKIHCGGLTMDKQGFLYLYDVNQANVKRYRIGEEKANQGTLVASGIVRGTAVHQLAAPMYMFVDENQSIYISDCINISSMNMKHQVENRPMKWKKDSTEGVIVAGGNGNGSRPNQFDCPKGLIVDQWSQIYVADFWNDRVMRWREGDKEGEVIVGGNGRGSALNQFYYPTGLSFDLDGNLYVADDANVRFLRFDLIL</sequence>
<keyword evidence="1 3" id="KW-0732">Signal</keyword>
<comment type="caution">
    <text evidence="4">The sequence shown here is derived from an EMBL/GenBank/DDBJ whole genome shotgun (WGS) entry which is preliminary data.</text>
</comment>
<feature type="chain" id="PRO_5032267613" evidence="3">
    <location>
        <begin position="27"/>
        <end position="396"/>
    </location>
</feature>
<keyword evidence="5" id="KW-1185">Reference proteome</keyword>
<protein>
    <submittedName>
        <fullName evidence="4">Uncharacterized protein</fullName>
    </submittedName>
</protein>
<dbReference type="PANTHER" id="PTHR10680:SF14">
    <property type="entry name" value="PEPTIDYL-GLYCINE ALPHA-AMIDATING MONOOXYGENASE"/>
    <property type="match status" value="1"/>
</dbReference>
<dbReference type="InterPro" id="IPR011042">
    <property type="entry name" value="6-blade_b-propeller_TolB-like"/>
</dbReference>
<evidence type="ECO:0000256" key="2">
    <source>
        <dbReference type="ARBA" id="ARBA00023180"/>
    </source>
</evidence>
<name>A0A816E7M3_ADIRI</name>
<organism evidence="4 5">
    <name type="scientific">Adineta ricciae</name>
    <name type="common">Rotifer</name>
    <dbReference type="NCBI Taxonomy" id="249248"/>
    <lineage>
        <taxon>Eukaryota</taxon>
        <taxon>Metazoa</taxon>
        <taxon>Spiralia</taxon>
        <taxon>Gnathifera</taxon>
        <taxon>Rotifera</taxon>
        <taxon>Eurotatoria</taxon>
        <taxon>Bdelloidea</taxon>
        <taxon>Adinetida</taxon>
        <taxon>Adinetidae</taxon>
        <taxon>Adineta</taxon>
    </lineage>
</organism>
<feature type="signal peptide" evidence="3">
    <location>
        <begin position="1"/>
        <end position="26"/>
    </location>
</feature>
<dbReference type="PANTHER" id="PTHR10680">
    <property type="entry name" value="PEPTIDYL-GLYCINE ALPHA-AMIDATING MONOOXYGENASE"/>
    <property type="match status" value="1"/>
</dbReference>
<dbReference type="GO" id="GO:0005576">
    <property type="term" value="C:extracellular region"/>
    <property type="evidence" value="ECO:0007669"/>
    <property type="project" value="TreeGrafter"/>
</dbReference>
<proteinExistence type="predicted"/>
<evidence type="ECO:0000313" key="5">
    <source>
        <dbReference type="Proteomes" id="UP000663828"/>
    </source>
</evidence>
<dbReference type="AlphaFoldDB" id="A0A816E7M3"/>
<dbReference type="EMBL" id="CAJNOR010009232">
    <property type="protein sequence ID" value="CAF1642474.1"/>
    <property type="molecule type" value="Genomic_DNA"/>
</dbReference>
<gene>
    <name evidence="4" type="ORF">XAT740_LOCUS53563</name>
</gene>
<dbReference type="Proteomes" id="UP000663828">
    <property type="component" value="Unassembled WGS sequence"/>
</dbReference>
<keyword evidence="2" id="KW-0325">Glycoprotein</keyword>
<reference evidence="4" key="1">
    <citation type="submission" date="2021-02" db="EMBL/GenBank/DDBJ databases">
        <authorList>
            <person name="Nowell W R."/>
        </authorList>
    </citation>
    <scope>NUCLEOTIDE SEQUENCE</scope>
</reference>
<accession>A0A816E7M3</accession>